<protein>
    <recommendedName>
        <fullName evidence="2">Endoplasmic reticulum vesicle transporter C-terminal domain-containing protein</fullName>
    </recommendedName>
</protein>
<dbReference type="VEuPathDB" id="VectorBase:ACON2_035594"/>
<reference evidence="3" key="1">
    <citation type="submission" date="2022-08" db="UniProtKB">
        <authorList>
            <consortium name="EnsemblMetazoa"/>
        </authorList>
    </citation>
    <scope>IDENTIFICATION</scope>
</reference>
<dbReference type="EnsemblMetazoa" id="ACOM035045-RA">
    <property type="protein sequence ID" value="ACOM035045-PA.1"/>
    <property type="gene ID" value="ACOM035045"/>
</dbReference>
<dbReference type="AlphaFoldDB" id="A0A8W7PNK6"/>
<proteinExistence type="predicted"/>
<feature type="transmembrane region" description="Helical" evidence="1">
    <location>
        <begin position="27"/>
        <end position="48"/>
    </location>
</feature>
<evidence type="ECO:0000259" key="2">
    <source>
        <dbReference type="Pfam" id="PF07970"/>
    </source>
</evidence>
<keyword evidence="1" id="KW-0472">Membrane</keyword>
<keyword evidence="1" id="KW-1133">Transmembrane helix</keyword>
<organism evidence="3">
    <name type="scientific">Anopheles coluzzii</name>
    <name type="common">African malaria mosquito</name>
    <dbReference type="NCBI Taxonomy" id="1518534"/>
    <lineage>
        <taxon>Eukaryota</taxon>
        <taxon>Metazoa</taxon>
        <taxon>Ecdysozoa</taxon>
        <taxon>Arthropoda</taxon>
        <taxon>Hexapoda</taxon>
        <taxon>Insecta</taxon>
        <taxon>Pterygota</taxon>
        <taxon>Neoptera</taxon>
        <taxon>Endopterygota</taxon>
        <taxon>Diptera</taxon>
        <taxon>Nematocera</taxon>
        <taxon>Culicoidea</taxon>
        <taxon>Culicidae</taxon>
        <taxon>Anophelinae</taxon>
        <taxon>Anopheles</taxon>
    </lineage>
</organism>
<feature type="domain" description="Endoplasmic reticulum vesicle transporter C-terminal" evidence="2">
    <location>
        <begin position="2"/>
        <end position="48"/>
    </location>
</feature>
<evidence type="ECO:0000313" key="3">
    <source>
        <dbReference type="EnsemblMetazoa" id="ACOM035045-PA.1"/>
    </source>
</evidence>
<dbReference type="InterPro" id="IPR012936">
    <property type="entry name" value="Erv_C"/>
</dbReference>
<name>A0A8W7PNK6_ANOCL</name>
<evidence type="ECO:0000256" key="1">
    <source>
        <dbReference type="SAM" id="Phobius"/>
    </source>
</evidence>
<dbReference type="Pfam" id="PF07970">
    <property type="entry name" value="COPIIcoated_ERV"/>
    <property type="match status" value="1"/>
</dbReference>
<sequence length="86" mass="9514">MQGVAGIYFKYDMSALRVLVRQDRDSIAHFIVRLSSIIAGIVVISGMLSKCMHLIGDACCKRRYNDEPIARNNDRTATVKGAIIVS</sequence>
<accession>A0A8W7PNK6</accession>
<dbReference type="Proteomes" id="UP000075882">
    <property type="component" value="Unassembled WGS sequence"/>
</dbReference>
<keyword evidence="1" id="KW-0812">Transmembrane</keyword>